<dbReference type="Proteomes" id="UP000199055">
    <property type="component" value="Unassembled WGS sequence"/>
</dbReference>
<accession>A0A1H8ZLI2</accession>
<evidence type="ECO:0000313" key="2">
    <source>
        <dbReference type="Proteomes" id="UP000199055"/>
    </source>
</evidence>
<dbReference type="AlphaFoldDB" id="A0A1H8ZLI2"/>
<gene>
    <name evidence="1" type="ORF">SAMN05216481_101596</name>
</gene>
<organism evidence="1 2">
    <name type="scientific">Streptomyces radiopugnans</name>
    <dbReference type="NCBI Taxonomy" id="403935"/>
    <lineage>
        <taxon>Bacteria</taxon>
        <taxon>Bacillati</taxon>
        <taxon>Actinomycetota</taxon>
        <taxon>Actinomycetes</taxon>
        <taxon>Kitasatosporales</taxon>
        <taxon>Streptomycetaceae</taxon>
        <taxon>Streptomyces</taxon>
    </lineage>
</organism>
<dbReference type="STRING" id="403935.SAMN05216481_101596"/>
<sequence length="89" mass="10203">MNTPEIPAPVRELLAAVLEAIDLPYPATIGDSERYREILERRAMHTAITLRNVLHDRPLMDVAWDTEYLRERLAEHPPTGYRHTGGEGR</sequence>
<reference evidence="1 2" key="1">
    <citation type="submission" date="2016-10" db="EMBL/GenBank/DDBJ databases">
        <authorList>
            <person name="de Groot N.N."/>
        </authorList>
    </citation>
    <scope>NUCLEOTIDE SEQUENCE [LARGE SCALE GENOMIC DNA]</scope>
    <source>
        <strain evidence="1 2">CGMCC 4.3519</strain>
    </source>
</reference>
<proteinExistence type="predicted"/>
<dbReference type="RefSeq" id="WP_093654986.1">
    <property type="nucleotide sequence ID" value="NZ_FOET01000001.1"/>
</dbReference>
<name>A0A1H8ZLI2_9ACTN</name>
<keyword evidence="2" id="KW-1185">Reference proteome</keyword>
<dbReference type="EMBL" id="FOET01000001">
    <property type="protein sequence ID" value="SEP65093.1"/>
    <property type="molecule type" value="Genomic_DNA"/>
</dbReference>
<evidence type="ECO:0000313" key="1">
    <source>
        <dbReference type="EMBL" id="SEP65093.1"/>
    </source>
</evidence>
<protein>
    <submittedName>
        <fullName evidence="1">Uncharacterized protein</fullName>
    </submittedName>
</protein>